<dbReference type="GO" id="GO:0000160">
    <property type="term" value="P:phosphorelay signal transduction system"/>
    <property type="evidence" value="ECO:0007669"/>
    <property type="project" value="InterPro"/>
</dbReference>
<dbReference type="OrthoDB" id="5420815at2"/>
<dbReference type="RefSeq" id="WP_155318755.1">
    <property type="nucleotide sequence ID" value="NZ_AP021874.1"/>
</dbReference>
<sequence>MDLLTRLKHKKILLIDDDEWIRDSMGSFFDSEGCLFEAVETAEAGIDLVRIRDYDIIISDYRLPGMDGLAFFNRIRDARHTAIKILITAYGDDALADKSAEAGINDYIQKPFDMRDIEDALSRLMEGQGGNQP</sequence>
<dbReference type="SUPFAM" id="SSF52172">
    <property type="entry name" value="CheY-like"/>
    <property type="match status" value="1"/>
</dbReference>
<dbReference type="KEGG" id="dalk:DSCA_47680"/>
<accession>A0A5K7YQ45</accession>
<evidence type="ECO:0000259" key="3">
    <source>
        <dbReference type="PROSITE" id="PS50110"/>
    </source>
</evidence>
<name>A0A5K7YQ45_9BACT</name>
<dbReference type="InterPro" id="IPR001789">
    <property type="entry name" value="Sig_transdc_resp-reg_receiver"/>
</dbReference>
<dbReference type="PROSITE" id="PS50110">
    <property type="entry name" value="RESPONSE_REGULATORY"/>
    <property type="match status" value="1"/>
</dbReference>
<evidence type="ECO:0000256" key="2">
    <source>
        <dbReference type="PROSITE-ProRule" id="PRU00169"/>
    </source>
</evidence>
<dbReference type="Gene3D" id="3.40.50.2300">
    <property type="match status" value="1"/>
</dbReference>
<dbReference type="EMBL" id="AP021874">
    <property type="protein sequence ID" value="BBO70838.1"/>
    <property type="molecule type" value="Genomic_DNA"/>
</dbReference>
<dbReference type="SMART" id="SM00448">
    <property type="entry name" value="REC"/>
    <property type="match status" value="1"/>
</dbReference>
<proteinExistence type="predicted"/>
<gene>
    <name evidence="4" type="ORF">DSCA_47680</name>
</gene>
<organism evidence="4 5">
    <name type="scientific">Desulfosarcina alkanivorans</name>
    <dbReference type="NCBI Taxonomy" id="571177"/>
    <lineage>
        <taxon>Bacteria</taxon>
        <taxon>Pseudomonadati</taxon>
        <taxon>Thermodesulfobacteriota</taxon>
        <taxon>Desulfobacteria</taxon>
        <taxon>Desulfobacterales</taxon>
        <taxon>Desulfosarcinaceae</taxon>
        <taxon>Desulfosarcina</taxon>
    </lineage>
</organism>
<dbReference type="PANTHER" id="PTHR44591:SF3">
    <property type="entry name" value="RESPONSE REGULATORY DOMAIN-CONTAINING PROTEIN"/>
    <property type="match status" value="1"/>
</dbReference>
<dbReference type="InterPro" id="IPR050595">
    <property type="entry name" value="Bact_response_regulator"/>
</dbReference>
<dbReference type="Proteomes" id="UP000427906">
    <property type="component" value="Chromosome"/>
</dbReference>
<dbReference type="Pfam" id="PF00072">
    <property type="entry name" value="Response_reg"/>
    <property type="match status" value="1"/>
</dbReference>
<evidence type="ECO:0000313" key="4">
    <source>
        <dbReference type="EMBL" id="BBO70838.1"/>
    </source>
</evidence>
<evidence type="ECO:0000313" key="5">
    <source>
        <dbReference type="Proteomes" id="UP000427906"/>
    </source>
</evidence>
<protein>
    <recommendedName>
        <fullName evidence="3">Response regulatory domain-containing protein</fullName>
    </recommendedName>
</protein>
<dbReference type="AlphaFoldDB" id="A0A5K7YQ45"/>
<keyword evidence="1 2" id="KW-0597">Phosphoprotein</keyword>
<reference evidence="4 5" key="1">
    <citation type="submission" date="2019-11" db="EMBL/GenBank/DDBJ databases">
        <title>Comparative genomics of hydrocarbon-degrading Desulfosarcina strains.</title>
        <authorList>
            <person name="Watanabe M."/>
            <person name="Kojima H."/>
            <person name="Fukui M."/>
        </authorList>
    </citation>
    <scope>NUCLEOTIDE SEQUENCE [LARGE SCALE GENOMIC DNA]</scope>
    <source>
        <strain evidence="4 5">PL12</strain>
    </source>
</reference>
<evidence type="ECO:0000256" key="1">
    <source>
        <dbReference type="ARBA" id="ARBA00022553"/>
    </source>
</evidence>
<feature type="modified residue" description="4-aspartylphosphate" evidence="2">
    <location>
        <position position="60"/>
    </location>
</feature>
<dbReference type="CDD" id="cd00156">
    <property type="entry name" value="REC"/>
    <property type="match status" value="1"/>
</dbReference>
<feature type="domain" description="Response regulatory" evidence="3">
    <location>
        <begin position="11"/>
        <end position="125"/>
    </location>
</feature>
<keyword evidence="5" id="KW-1185">Reference proteome</keyword>
<dbReference type="PANTHER" id="PTHR44591">
    <property type="entry name" value="STRESS RESPONSE REGULATOR PROTEIN 1"/>
    <property type="match status" value="1"/>
</dbReference>
<dbReference type="InterPro" id="IPR011006">
    <property type="entry name" value="CheY-like_superfamily"/>
</dbReference>